<comment type="similarity">
    <text evidence="1 5">Belongs to the heat shock protein 70 family.</text>
</comment>
<dbReference type="SUPFAM" id="SSF53067">
    <property type="entry name" value="Actin-like ATPase domain"/>
    <property type="match status" value="2"/>
</dbReference>
<dbReference type="InterPro" id="IPR013126">
    <property type="entry name" value="Hsp_70_fam"/>
</dbReference>
<dbReference type="EMBL" id="CP036343">
    <property type="protein sequence ID" value="QDT92514.1"/>
    <property type="molecule type" value="Genomic_DNA"/>
</dbReference>
<dbReference type="Proteomes" id="UP000316855">
    <property type="component" value="Chromosome"/>
</dbReference>
<dbReference type="InterPro" id="IPR029047">
    <property type="entry name" value="HSP70_peptide-bd_sf"/>
</dbReference>
<dbReference type="PROSITE" id="PS01036">
    <property type="entry name" value="HSP70_3"/>
    <property type="match status" value="1"/>
</dbReference>
<evidence type="ECO:0000256" key="5">
    <source>
        <dbReference type="RuleBase" id="RU003322"/>
    </source>
</evidence>
<dbReference type="FunFam" id="3.90.640.10:FF:000003">
    <property type="entry name" value="Molecular chaperone DnaK"/>
    <property type="match status" value="1"/>
</dbReference>
<keyword evidence="4" id="KW-0143">Chaperone</keyword>
<dbReference type="PROSITE" id="PS00329">
    <property type="entry name" value="HSP70_2"/>
    <property type="match status" value="1"/>
</dbReference>
<dbReference type="GO" id="GO:0005524">
    <property type="term" value="F:ATP binding"/>
    <property type="evidence" value="ECO:0007669"/>
    <property type="project" value="UniProtKB-KW"/>
</dbReference>
<dbReference type="InterPro" id="IPR043129">
    <property type="entry name" value="ATPase_NBD"/>
</dbReference>
<proteinExistence type="inferred from homology"/>
<dbReference type="PROSITE" id="PS00297">
    <property type="entry name" value="HSP70_1"/>
    <property type="match status" value="1"/>
</dbReference>
<evidence type="ECO:0000313" key="7">
    <source>
        <dbReference type="Proteomes" id="UP000316855"/>
    </source>
</evidence>
<dbReference type="FunFam" id="3.30.420.40:FF:000071">
    <property type="entry name" value="Molecular chaperone DnaK"/>
    <property type="match status" value="1"/>
</dbReference>
<dbReference type="GO" id="GO:0140662">
    <property type="term" value="F:ATP-dependent protein folding chaperone"/>
    <property type="evidence" value="ECO:0007669"/>
    <property type="project" value="InterPro"/>
</dbReference>
<dbReference type="Pfam" id="PF00012">
    <property type="entry name" value="HSP70"/>
    <property type="match status" value="1"/>
</dbReference>
<accession>A0A517VHM2</accession>
<dbReference type="PRINTS" id="PR00301">
    <property type="entry name" value="HEATSHOCK70"/>
</dbReference>
<keyword evidence="3 5" id="KW-0067">ATP-binding</keyword>
<sequence>MTDSNKIAVGIDLGTTFSVVAYLNSSGVPTTIPNTEGDLTTPSVVLFDDSNVVIGKEAVRAAPLEAESIANHAKREMGNSHYSRRIAGQNLPPEVVQSLILEKLKHDAESVIGPFDDVVITVPAFFNEPRRKATEDAGKLAGLNVIDIINEPTAAAIAYGFKNEFLSQGGESQQKEIVLVYDLGGGTFDVTLMEINGKNYNTIATAGDVFLGGIDWDRRIVDFIAEEYKKKYRGLDPRDNLAGIHRLMREAEDAKRALSAREQTTISFEHAGQGVRLSLTREMFESLTADLLRRTIFTISQMIKDAGLDRNQITRLLLIGGSSRMPVVKKMLEQETGLKPEKSLPVDEVVAHGAAIYAGLLQSESIDIEQSIKISNVNSHSLGVLALDQQTNRKKNSVIIPRNTPLPVIRGKRFFTVKENQKRVVVKVIEGGDATGKNATIIGKCIVDNLPKGLPAQSEVLINFSYAQNGRLTVYTRLPQAEREVQVTIERVSGLDESAMREWGRRLDKPGGLFAK</sequence>
<dbReference type="OrthoDB" id="9766019at2"/>
<gene>
    <name evidence="6" type="primary">dnaK_4</name>
    <name evidence="6" type="ORF">Pan161_41820</name>
</gene>
<name>A0A517VHM2_9PLAN</name>
<evidence type="ECO:0000313" key="6">
    <source>
        <dbReference type="EMBL" id="QDT92514.1"/>
    </source>
</evidence>
<dbReference type="AlphaFoldDB" id="A0A517VHM2"/>
<reference evidence="6 7" key="1">
    <citation type="submission" date="2019-02" db="EMBL/GenBank/DDBJ databases">
        <title>Deep-cultivation of Planctomycetes and their phenomic and genomic characterization uncovers novel biology.</title>
        <authorList>
            <person name="Wiegand S."/>
            <person name="Jogler M."/>
            <person name="Boedeker C."/>
            <person name="Pinto D."/>
            <person name="Vollmers J."/>
            <person name="Rivas-Marin E."/>
            <person name="Kohn T."/>
            <person name="Peeters S.H."/>
            <person name="Heuer A."/>
            <person name="Rast P."/>
            <person name="Oberbeckmann S."/>
            <person name="Bunk B."/>
            <person name="Jeske O."/>
            <person name="Meyerdierks A."/>
            <person name="Storesund J.E."/>
            <person name="Kallscheuer N."/>
            <person name="Luecker S."/>
            <person name="Lage O.M."/>
            <person name="Pohl T."/>
            <person name="Merkel B.J."/>
            <person name="Hornburger P."/>
            <person name="Mueller R.-W."/>
            <person name="Bruemmer F."/>
            <person name="Labrenz M."/>
            <person name="Spormann A.M."/>
            <person name="Op den Camp H."/>
            <person name="Overmann J."/>
            <person name="Amann R."/>
            <person name="Jetten M.S.M."/>
            <person name="Mascher T."/>
            <person name="Medema M.H."/>
            <person name="Devos D.P."/>
            <person name="Kaster A.-K."/>
            <person name="Ovreas L."/>
            <person name="Rohde M."/>
            <person name="Galperin M.Y."/>
            <person name="Jogler C."/>
        </authorList>
    </citation>
    <scope>NUCLEOTIDE SEQUENCE [LARGE SCALE GENOMIC DNA]</scope>
    <source>
        <strain evidence="6 7">Pan161</strain>
    </source>
</reference>
<organism evidence="6 7">
    <name type="scientific">Gimesia algae</name>
    <dbReference type="NCBI Taxonomy" id="2527971"/>
    <lineage>
        <taxon>Bacteria</taxon>
        <taxon>Pseudomonadati</taxon>
        <taxon>Planctomycetota</taxon>
        <taxon>Planctomycetia</taxon>
        <taxon>Planctomycetales</taxon>
        <taxon>Planctomycetaceae</taxon>
        <taxon>Gimesia</taxon>
    </lineage>
</organism>
<keyword evidence="2 5" id="KW-0547">Nucleotide-binding</keyword>
<keyword evidence="7" id="KW-1185">Reference proteome</keyword>
<evidence type="ECO:0000256" key="3">
    <source>
        <dbReference type="ARBA" id="ARBA00022840"/>
    </source>
</evidence>
<protein>
    <submittedName>
        <fullName evidence="6">Chaperone protein DnaK</fullName>
    </submittedName>
</protein>
<dbReference type="InterPro" id="IPR018181">
    <property type="entry name" value="Heat_shock_70_CS"/>
</dbReference>
<dbReference type="CDD" id="cd24029">
    <property type="entry name" value="ASKHA_NBD_HSP70_DnaK_HscA_HscC"/>
    <property type="match status" value="1"/>
</dbReference>
<dbReference type="Gene3D" id="2.60.34.10">
    <property type="entry name" value="Substrate Binding Domain Of DNAk, Chain A, domain 1"/>
    <property type="match status" value="1"/>
</dbReference>
<dbReference type="KEGG" id="gax:Pan161_41820"/>
<evidence type="ECO:0000256" key="4">
    <source>
        <dbReference type="ARBA" id="ARBA00023186"/>
    </source>
</evidence>
<evidence type="ECO:0000256" key="1">
    <source>
        <dbReference type="ARBA" id="ARBA00007381"/>
    </source>
</evidence>
<dbReference type="Gene3D" id="3.90.640.10">
    <property type="entry name" value="Actin, Chain A, domain 4"/>
    <property type="match status" value="1"/>
</dbReference>
<dbReference type="PANTHER" id="PTHR19375">
    <property type="entry name" value="HEAT SHOCK PROTEIN 70KDA"/>
    <property type="match status" value="1"/>
</dbReference>
<dbReference type="SUPFAM" id="SSF100920">
    <property type="entry name" value="Heat shock protein 70kD (HSP70), peptide-binding domain"/>
    <property type="match status" value="1"/>
</dbReference>
<dbReference type="RefSeq" id="WP_145230254.1">
    <property type="nucleotide sequence ID" value="NZ_CP036343.1"/>
</dbReference>
<evidence type="ECO:0000256" key="2">
    <source>
        <dbReference type="ARBA" id="ARBA00022741"/>
    </source>
</evidence>
<dbReference type="Gene3D" id="3.30.420.40">
    <property type="match status" value="2"/>
</dbReference>